<proteinExistence type="predicted"/>
<keyword evidence="1" id="KW-0812">Transmembrane</keyword>
<feature type="transmembrane region" description="Helical" evidence="1">
    <location>
        <begin position="12"/>
        <end position="31"/>
    </location>
</feature>
<keyword evidence="1" id="KW-0472">Membrane</keyword>
<organism evidence="2 3">
    <name type="scientific">Sporomusa acidovorans (strain ATCC 49682 / DSM 3132 / Mol)</name>
    <dbReference type="NCBI Taxonomy" id="1123286"/>
    <lineage>
        <taxon>Bacteria</taxon>
        <taxon>Bacillati</taxon>
        <taxon>Bacillota</taxon>
        <taxon>Negativicutes</taxon>
        <taxon>Selenomonadales</taxon>
        <taxon>Sporomusaceae</taxon>
        <taxon>Sporomusa</taxon>
    </lineage>
</organism>
<evidence type="ECO:0000313" key="3">
    <source>
        <dbReference type="Proteomes" id="UP000216052"/>
    </source>
</evidence>
<name>A0ABZ3J1C2_SPOA4</name>
<dbReference type="InterPro" id="IPR004697">
    <property type="entry name" value="AbgT"/>
</dbReference>
<accession>A0ABZ3J1C2</accession>
<gene>
    <name evidence="2" type="primary">abgT</name>
    <name evidence="2" type="ORF">SPACI_022190</name>
</gene>
<dbReference type="PANTHER" id="PTHR30282">
    <property type="entry name" value="P-AMINOBENZOYL GLUTAMATE TRANSPORTER"/>
    <property type="match status" value="1"/>
</dbReference>
<keyword evidence="1" id="KW-1133">Transmembrane helix</keyword>
<keyword evidence="3" id="KW-1185">Reference proteome</keyword>
<reference evidence="2" key="1">
    <citation type="submission" date="2024-05" db="EMBL/GenBank/DDBJ databases">
        <title>Isolation and characterization of Sporomusa carbonis sp. nov., a carboxydotrophic hydrogenogen in the genus of Sporomusa isolated from a charcoal burning pile.</title>
        <authorList>
            <person name="Boeer T."/>
            <person name="Rosenbaum F."/>
            <person name="Eysell L."/>
            <person name="Mueller V."/>
            <person name="Daniel R."/>
            <person name="Poehlein A."/>
        </authorList>
    </citation>
    <scope>NUCLEOTIDE SEQUENCE [LARGE SCALE GENOMIC DNA]</scope>
    <source>
        <strain evidence="2">DSM 3132</strain>
    </source>
</reference>
<protein>
    <submittedName>
        <fullName evidence="2">p-aminobenzoyl-glutamate transport protein</fullName>
    </submittedName>
</protein>
<dbReference type="Pfam" id="PF03806">
    <property type="entry name" value="ABG_transport"/>
    <property type="match status" value="1"/>
</dbReference>
<evidence type="ECO:0000256" key="1">
    <source>
        <dbReference type="SAM" id="Phobius"/>
    </source>
</evidence>
<sequence length="96" mass="10222">MAGLAAAMAGVGGGYSANLIIVGMDVILAGLSTSAAQIVDKNLVVSPVDNWFFMVCSVVLLTAITTIITDTISNKNEKYYEENSNVETSNFYACYR</sequence>
<dbReference type="PANTHER" id="PTHR30282:SF0">
    <property type="entry name" value="P-AMINOBENZOYL-GLUTAMATE TRANSPORT PROTEIN"/>
    <property type="match status" value="1"/>
</dbReference>
<evidence type="ECO:0000313" key="2">
    <source>
        <dbReference type="EMBL" id="XFO72173.1"/>
    </source>
</evidence>
<feature type="transmembrane region" description="Helical" evidence="1">
    <location>
        <begin position="51"/>
        <end position="69"/>
    </location>
</feature>
<dbReference type="Proteomes" id="UP000216052">
    <property type="component" value="Chromosome"/>
</dbReference>
<dbReference type="EMBL" id="CP155571">
    <property type="protein sequence ID" value="XFO72173.1"/>
    <property type="molecule type" value="Genomic_DNA"/>
</dbReference>